<feature type="transmembrane region" description="Helical" evidence="1">
    <location>
        <begin position="119"/>
        <end position="141"/>
    </location>
</feature>
<keyword evidence="3" id="KW-1185">Reference proteome</keyword>
<evidence type="ECO:0000256" key="1">
    <source>
        <dbReference type="SAM" id="Phobius"/>
    </source>
</evidence>
<organism evidence="2 3">
    <name type="scientific">Rosa chinensis</name>
    <name type="common">China rose</name>
    <dbReference type="NCBI Taxonomy" id="74649"/>
    <lineage>
        <taxon>Eukaryota</taxon>
        <taxon>Viridiplantae</taxon>
        <taxon>Streptophyta</taxon>
        <taxon>Embryophyta</taxon>
        <taxon>Tracheophyta</taxon>
        <taxon>Spermatophyta</taxon>
        <taxon>Magnoliopsida</taxon>
        <taxon>eudicotyledons</taxon>
        <taxon>Gunneridae</taxon>
        <taxon>Pentapetalae</taxon>
        <taxon>rosids</taxon>
        <taxon>fabids</taxon>
        <taxon>Rosales</taxon>
        <taxon>Rosaceae</taxon>
        <taxon>Rosoideae</taxon>
        <taxon>Rosoideae incertae sedis</taxon>
        <taxon>Rosa</taxon>
    </lineage>
</organism>
<sequence>MTSRSARVTRRLFVFDKSQNYGWCHKRDRMLSFSGVFYGIDGDPVFSLPAEMDVGLELVFDYGDGARYPLLELVPLLTGLLTVWMAAYRWCYHGGGSASGVFRQMVNSGDGMNALGPVFGVNGLLDLIWSMGCIIFLLWGWRVSVSRAYSNV</sequence>
<name>A0A2P6SQE1_ROSCH</name>
<feature type="transmembrane region" description="Helical" evidence="1">
    <location>
        <begin position="70"/>
        <end position="90"/>
    </location>
</feature>
<keyword evidence="1" id="KW-1133">Transmembrane helix</keyword>
<accession>A0A2P6SQE1</accession>
<dbReference type="Gramene" id="PRQ60886">
    <property type="protein sequence ID" value="PRQ60886"/>
    <property type="gene ID" value="RchiOBHm_Chr0c29g0501151"/>
</dbReference>
<dbReference type="Proteomes" id="UP000238479">
    <property type="component" value="Unassembled WGS sequence"/>
</dbReference>
<reference evidence="2 3" key="1">
    <citation type="journal article" date="2018" name="Nat. Genet.">
        <title>The Rosa genome provides new insights in the design of modern roses.</title>
        <authorList>
            <person name="Bendahmane M."/>
        </authorList>
    </citation>
    <scope>NUCLEOTIDE SEQUENCE [LARGE SCALE GENOMIC DNA]</scope>
    <source>
        <strain evidence="3">cv. Old Blush</strain>
    </source>
</reference>
<dbReference type="EMBL" id="PDCK01000026">
    <property type="protein sequence ID" value="PRQ60886.1"/>
    <property type="molecule type" value="Genomic_DNA"/>
</dbReference>
<protein>
    <submittedName>
        <fullName evidence="2">Uncharacterized protein</fullName>
    </submittedName>
</protein>
<keyword evidence="1" id="KW-0472">Membrane</keyword>
<gene>
    <name evidence="2" type="ORF">RchiOBHm_Chr0c29g0501151</name>
</gene>
<dbReference type="AlphaFoldDB" id="A0A2P6SQE1"/>
<proteinExistence type="predicted"/>
<keyword evidence="1" id="KW-0812">Transmembrane</keyword>
<evidence type="ECO:0000313" key="3">
    <source>
        <dbReference type="Proteomes" id="UP000238479"/>
    </source>
</evidence>
<comment type="caution">
    <text evidence="2">The sequence shown here is derived from an EMBL/GenBank/DDBJ whole genome shotgun (WGS) entry which is preliminary data.</text>
</comment>
<evidence type="ECO:0000313" key="2">
    <source>
        <dbReference type="EMBL" id="PRQ60886.1"/>
    </source>
</evidence>